<organism evidence="2 3">
    <name type="scientific">Deinococcus ficus</name>
    <dbReference type="NCBI Taxonomy" id="317577"/>
    <lineage>
        <taxon>Bacteria</taxon>
        <taxon>Thermotogati</taxon>
        <taxon>Deinococcota</taxon>
        <taxon>Deinococci</taxon>
        <taxon>Deinococcales</taxon>
        <taxon>Deinococcaceae</taxon>
        <taxon>Deinococcus</taxon>
    </lineage>
</organism>
<evidence type="ECO:0000256" key="1">
    <source>
        <dbReference type="SAM" id="SignalP"/>
    </source>
</evidence>
<dbReference type="EMBL" id="CP021084">
    <property type="protein sequence ID" value="ASN83478.1"/>
    <property type="molecule type" value="Genomic_DNA"/>
</dbReference>
<feature type="chain" id="PRO_5013030519" description="F5/8 type C domain-containing protein" evidence="1">
    <location>
        <begin position="18"/>
        <end position="285"/>
    </location>
</feature>
<reference evidence="2 3" key="1">
    <citation type="submission" date="2017-05" db="EMBL/GenBank/DDBJ databases">
        <title>The complete genome sequence of Deinococcus ficus isolated from the rhizosphere of the Ficus religiosa L. in Taiwan.</title>
        <authorList>
            <person name="Wu K.-M."/>
            <person name="Liao T.-L."/>
            <person name="Liu Y.-M."/>
            <person name="Young C.-C."/>
            <person name="Tsai S.-F."/>
        </authorList>
    </citation>
    <scope>NUCLEOTIDE SEQUENCE [LARGE SCALE GENOMIC DNA]</scope>
    <source>
        <strain evidence="2 3">CC-FR2-10</strain>
        <plasmid evidence="3">pdfi3</plasmid>
    </source>
</reference>
<dbReference type="Proteomes" id="UP000259030">
    <property type="component" value="Plasmid pDFI3"/>
</dbReference>
<name>A0A221T3L6_9DEIO</name>
<protein>
    <recommendedName>
        <fullName evidence="4">F5/8 type C domain-containing protein</fullName>
    </recommendedName>
</protein>
<dbReference type="AlphaFoldDB" id="A0A221T3L6"/>
<proteinExistence type="predicted"/>
<accession>A0A221T3L6</accession>
<dbReference type="KEGG" id="dfc:DFI_19010"/>
<gene>
    <name evidence="2" type="ORF">DFI_19010</name>
</gene>
<keyword evidence="2" id="KW-0614">Plasmid</keyword>
<evidence type="ECO:0000313" key="2">
    <source>
        <dbReference type="EMBL" id="ASN83478.1"/>
    </source>
</evidence>
<evidence type="ECO:0008006" key="4">
    <source>
        <dbReference type="Google" id="ProtNLM"/>
    </source>
</evidence>
<geneLocation type="plasmid" evidence="3">
    <name>pdfi3</name>
</geneLocation>
<keyword evidence="1" id="KW-0732">Signal</keyword>
<evidence type="ECO:0000313" key="3">
    <source>
        <dbReference type="Proteomes" id="UP000259030"/>
    </source>
</evidence>
<sequence length="285" mass="29685">MAVGATALLATTHAAQAGAQAAASTSPYLGGNITRVYNLEDLMTRPGLITVGKGDMVIFDFPSDIGAIITPQSPMLDIPEPLGNVAVMTAKVASGSAQVMVQLDNGKYASFVLNFTSGGNGMKRIKIQDLPRTDFAQPITAAPAAPVTMPVYQAPAAQMPVFTPPSLDRSSLTVPTTASINRPQPTWIQFSGALNRGDANNWVSVNVTNQGPRPVTLSSKDLYLSEGGRALATTFDQAVTVAPGTTQTVNIPAPSTLDPGATVTLNWLAFDAAANTYYSLTTSAK</sequence>
<keyword evidence="3" id="KW-1185">Reference proteome</keyword>
<feature type="signal peptide" evidence="1">
    <location>
        <begin position="1"/>
        <end position="17"/>
    </location>
</feature>